<name>A0A8S5R6A4_9CAUD</name>
<accession>A0A8S5R6A4</accession>
<organism evidence="2">
    <name type="scientific">Myoviridae sp. ctaOv25</name>
    <dbReference type="NCBI Taxonomy" id="2827290"/>
    <lineage>
        <taxon>Viruses</taxon>
        <taxon>Duplodnaviria</taxon>
        <taxon>Heunggongvirae</taxon>
        <taxon>Uroviricota</taxon>
        <taxon>Caudoviricetes</taxon>
    </lineage>
</organism>
<protein>
    <submittedName>
        <fullName evidence="2">Uncharacterized protein</fullName>
    </submittedName>
</protein>
<sequence>MSYFDDILKKPLPSQVHESYDGENDMDDFDQFLSESEEDEMDEFDRFLQESEDDDEYGDPSDDGNDDTEEGCEDECGPGYEDGEDDLDDLDDMDDDEIADSIEDIDDDLDLGIDDDDELDDALDDVDDDDDLDDDEDDEDAAPAPLEGEDDKKADEMMAIATTPILIRDELTAEEAVNFYESVDAEVAIEEGMLLESDMQDLYQEGVFASPNKPFKMTKKARFNQLYEMSVLIEGRMHNDPMYTKLQKAYKIERICKKQLRKKYHNLAIRRAKIYLKRLMKSKSGVLNKIGKKMGLKK</sequence>
<feature type="region of interest" description="Disordered" evidence="1">
    <location>
        <begin position="1"/>
        <end position="152"/>
    </location>
</feature>
<evidence type="ECO:0000256" key="1">
    <source>
        <dbReference type="SAM" id="MobiDB-lite"/>
    </source>
</evidence>
<feature type="compositionally biased region" description="Acidic residues" evidence="1">
    <location>
        <begin position="50"/>
        <end position="141"/>
    </location>
</feature>
<dbReference type="EMBL" id="BK015820">
    <property type="protein sequence ID" value="DAE26524.1"/>
    <property type="molecule type" value="Genomic_DNA"/>
</dbReference>
<reference evidence="2" key="1">
    <citation type="journal article" date="2021" name="Proc. Natl. Acad. Sci. U.S.A.">
        <title>A Catalog of Tens of Thousands of Viruses from Human Metagenomes Reveals Hidden Associations with Chronic Diseases.</title>
        <authorList>
            <person name="Tisza M.J."/>
            <person name="Buck C.B."/>
        </authorList>
    </citation>
    <scope>NUCLEOTIDE SEQUENCE</scope>
    <source>
        <strain evidence="2">CtaOv25</strain>
    </source>
</reference>
<proteinExistence type="predicted"/>
<feature type="compositionally biased region" description="Acidic residues" evidence="1">
    <location>
        <begin position="21"/>
        <end position="43"/>
    </location>
</feature>
<evidence type="ECO:0000313" key="2">
    <source>
        <dbReference type="EMBL" id="DAE26524.1"/>
    </source>
</evidence>